<dbReference type="EMBL" id="AODQ01000020">
    <property type="protein sequence ID" value="EMR03650.1"/>
    <property type="molecule type" value="Genomic_DNA"/>
</dbReference>
<accession>M7NPK6</accession>
<sequence>MLKAGKQVYARLFTFGQVDQHTPPPFQRKGIGFLQIGPHITHNLPAGAWILKGRKIVQ</sequence>
<comment type="caution">
    <text evidence="1">The sequence shown here is derived from an EMBL/GenBank/DDBJ whole genome shotgun (WGS) entry which is preliminary data.</text>
</comment>
<evidence type="ECO:0000313" key="2">
    <source>
        <dbReference type="Proteomes" id="UP000011910"/>
    </source>
</evidence>
<evidence type="ECO:0000313" key="1">
    <source>
        <dbReference type="EMBL" id="EMR03650.1"/>
    </source>
</evidence>
<proteinExistence type="predicted"/>
<organism evidence="1 2">
    <name type="scientific">Cesiribacter andamanensis AMV16</name>
    <dbReference type="NCBI Taxonomy" id="1279009"/>
    <lineage>
        <taxon>Bacteria</taxon>
        <taxon>Pseudomonadati</taxon>
        <taxon>Bacteroidota</taxon>
        <taxon>Cytophagia</taxon>
        <taxon>Cytophagales</taxon>
        <taxon>Cesiribacteraceae</taxon>
        <taxon>Cesiribacter</taxon>
    </lineage>
</organism>
<gene>
    <name evidence="1" type="ORF">ADICEAN_01171</name>
</gene>
<protein>
    <submittedName>
        <fullName evidence="1">Uncharacterized protein</fullName>
    </submittedName>
</protein>
<dbReference type="Proteomes" id="UP000011910">
    <property type="component" value="Unassembled WGS sequence"/>
</dbReference>
<reference evidence="1 2" key="1">
    <citation type="journal article" date="2013" name="Genome Announc.">
        <title>Draft Genome Sequence of Cesiribacter andamanensis Strain AMV16T, Isolated from a Soil Sample from a Mud Volcano in the Andaman Islands, India.</title>
        <authorList>
            <person name="Shivaji S."/>
            <person name="Ara S."/>
            <person name="Begum Z."/>
            <person name="Srinivas T.N."/>
            <person name="Singh A."/>
            <person name="Kumar Pinnaka A."/>
        </authorList>
    </citation>
    <scope>NUCLEOTIDE SEQUENCE [LARGE SCALE GENOMIC DNA]</scope>
    <source>
        <strain evidence="1 2">AMV16</strain>
    </source>
</reference>
<name>M7NPK6_9BACT</name>
<dbReference type="AlphaFoldDB" id="M7NPK6"/>
<keyword evidence="2" id="KW-1185">Reference proteome</keyword>